<organism evidence="2">
    <name type="scientific">Ensete ventricosum</name>
    <name type="common">Abyssinian banana</name>
    <name type="synonym">Musa ensete</name>
    <dbReference type="NCBI Taxonomy" id="4639"/>
    <lineage>
        <taxon>Eukaryota</taxon>
        <taxon>Viridiplantae</taxon>
        <taxon>Streptophyta</taxon>
        <taxon>Embryophyta</taxon>
        <taxon>Tracheophyta</taxon>
        <taxon>Spermatophyta</taxon>
        <taxon>Magnoliopsida</taxon>
        <taxon>Liliopsida</taxon>
        <taxon>Zingiberales</taxon>
        <taxon>Musaceae</taxon>
        <taxon>Ensete</taxon>
    </lineage>
</organism>
<evidence type="ECO:0000313" key="2">
    <source>
        <dbReference type="EMBL" id="RZR71042.1"/>
    </source>
</evidence>
<feature type="region of interest" description="Disordered" evidence="1">
    <location>
        <begin position="47"/>
        <end position="69"/>
    </location>
</feature>
<proteinExistence type="predicted"/>
<accession>A0A445M9W4</accession>
<dbReference type="Proteomes" id="UP000290560">
    <property type="component" value="Unassembled WGS sequence"/>
</dbReference>
<feature type="compositionally biased region" description="Polar residues" evidence="1">
    <location>
        <begin position="1"/>
        <end position="30"/>
    </location>
</feature>
<dbReference type="EMBL" id="KV875483">
    <property type="protein sequence ID" value="RZR71042.1"/>
    <property type="molecule type" value="Genomic_DNA"/>
</dbReference>
<name>A0A445M9W4_ENSVE</name>
<feature type="region of interest" description="Disordered" evidence="1">
    <location>
        <begin position="1"/>
        <end position="33"/>
    </location>
</feature>
<dbReference type="AlphaFoldDB" id="A0A445M9W4"/>
<reference evidence="2" key="1">
    <citation type="journal article" date="2018" name="Data Brief">
        <title>Genome sequence data from 17 accessions of Ensete ventricosum, a staple food crop for millions in Ethiopia.</title>
        <authorList>
            <person name="Yemataw Z."/>
            <person name="Muzemil S."/>
            <person name="Ambachew D."/>
            <person name="Tripathi L."/>
            <person name="Tesfaye K."/>
            <person name="Chala A."/>
            <person name="Farbos A."/>
            <person name="O'Neill P."/>
            <person name="Moore K."/>
            <person name="Grant M."/>
            <person name="Studholme D.J."/>
        </authorList>
    </citation>
    <scope>NUCLEOTIDE SEQUENCE [LARGE SCALE GENOMIC DNA]</scope>
    <source>
        <tissue evidence="2">Leaf</tissue>
    </source>
</reference>
<evidence type="ECO:0000256" key="1">
    <source>
        <dbReference type="SAM" id="MobiDB-lite"/>
    </source>
</evidence>
<sequence length="155" mass="17501">MGSRSPQSDRACPTSFSSPYDRSSPPNLHTFNPLGRLFPTTRVVPRRSRLQPPFKPNPSRIDSAVDNSHEKKKGLPDLLLMKASALSWHWNVDGWITSLHRTRCYVSSVPHPVALCWIHYLLLSTERRLNKEEVIRVSTRSSRVVVCIGSGLAVM</sequence>
<gene>
    <name evidence="2" type="ORF">BHM03_00002955</name>
</gene>
<protein>
    <submittedName>
        <fullName evidence="2">Uncharacterized protein</fullName>
    </submittedName>
</protein>